<evidence type="ECO:0000256" key="2">
    <source>
        <dbReference type="ARBA" id="ARBA00022643"/>
    </source>
</evidence>
<evidence type="ECO:0000313" key="5">
    <source>
        <dbReference type="EMBL" id="SNQ48331.1"/>
    </source>
</evidence>
<organism evidence="5 6">
    <name type="scientific">Frankia canadensis</name>
    <dbReference type="NCBI Taxonomy" id="1836972"/>
    <lineage>
        <taxon>Bacteria</taxon>
        <taxon>Bacillati</taxon>
        <taxon>Actinomycetota</taxon>
        <taxon>Actinomycetes</taxon>
        <taxon>Frankiales</taxon>
        <taxon>Frankiaceae</taxon>
        <taxon>Frankia</taxon>
    </lineage>
</organism>
<gene>
    <name evidence="5" type="ORF">FRACA_240005</name>
</gene>
<keyword evidence="1" id="KW-0285">Flavoprotein</keyword>
<dbReference type="AlphaFoldDB" id="A0A2I2KRN3"/>
<evidence type="ECO:0000256" key="3">
    <source>
        <dbReference type="ARBA" id="ARBA00023002"/>
    </source>
</evidence>
<dbReference type="GO" id="GO:0004497">
    <property type="term" value="F:monooxygenase activity"/>
    <property type="evidence" value="ECO:0007669"/>
    <property type="project" value="UniProtKB-KW"/>
</dbReference>
<dbReference type="SUPFAM" id="SSF51679">
    <property type="entry name" value="Bacterial luciferase-like"/>
    <property type="match status" value="1"/>
</dbReference>
<dbReference type="GO" id="GO:0016705">
    <property type="term" value="F:oxidoreductase activity, acting on paired donors, with incorporation or reduction of molecular oxygen"/>
    <property type="evidence" value="ECO:0007669"/>
    <property type="project" value="InterPro"/>
</dbReference>
<dbReference type="Gene3D" id="3.20.20.30">
    <property type="entry name" value="Luciferase-like domain"/>
    <property type="match status" value="1"/>
</dbReference>
<dbReference type="PANTHER" id="PTHR30011:SF16">
    <property type="entry name" value="C2H2 FINGER DOMAIN TRANSCRIPTION FACTOR (EUROFUNG)-RELATED"/>
    <property type="match status" value="1"/>
</dbReference>
<keyword evidence="2" id="KW-0288">FMN</keyword>
<keyword evidence="4" id="KW-0503">Monooxygenase</keyword>
<evidence type="ECO:0000256" key="1">
    <source>
        <dbReference type="ARBA" id="ARBA00022630"/>
    </source>
</evidence>
<dbReference type="PANTHER" id="PTHR30011">
    <property type="entry name" value="ALKANESULFONATE MONOOXYGENASE-RELATED"/>
    <property type="match status" value="1"/>
</dbReference>
<dbReference type="InterPro" id="IPR051260">
    <property type="entry name" value="Diverse_substr_monoxygenases"/>
</dbReference>
<dbReference type="Proteomes" id="UP000234331">
    <property type="component" value="Unassembled WGS sequence"/>
</dbReference>
<dbReference type="InterPro" id="IPR036661">
    <property type="entry name" value="Luciferase-like_sf"/>
</dbReference>
<evidence type="ECO:0000313" key="6">
    <source>
        <dbReference type="Proteomes" id="UP000234331"/>
    </source>
</evidence>
<proteinExistence type="predicted"/>
<reference evidence="5 6" key="1">
    <citation type="submission" date="2017-06" db="EMBL/GenBank/DDBJ databases">
        <authorList>
            <person name="Kim H.J."/>
            <person name="Triplett B.A."/>
        </authorList>
    </citation>
    <scope>NUCLEOTIDE SEQUENCE [LARGE SCALE GENOMIC DNA]</scope>
    <source>
        <strain evidence="5">FRACA_ARgP5</strain>
    </source>
</reference>
<accession>A0A2I2KRN3</accession>
<dbReference type="EMBL" id="FZMO01000157">
    <property type="protein sequence ID" value="SNQ48331.1"/>
    <property type="molecule type" value="Genomic_DNA"/>
</dbReference>
<dbReference type="RefSeq" id="WP_243407553.1">
    <property type="nucleotide sequence ID" value="NZ_FZMO01000157.1"/>
</dbReference>
<keyword evidence="6" id="KW-1185">Reference proteome</keyword>
<sequence>MGNADVVFLTPRETDAVTATVDWVRKLEAEAGRRSPLRVFADLVVFLDRTEQEARTRLRRLDALAGAETTSDALIFTGTPEGLADLLADWHGLGVEGFRLRPGVSRHDLPAITRGVAPALRERGLFRGGYEATTLRERLGLPRPAVGAGIP</sequence>
<name>A0A2I2KRN3_9ACTN</name>
<evidence type="ECO:0000256" key="4">
    <source>
        <dbReference type="ARBA" id="ARBA00023033"/>
    </source>
</evidence>
<protein>
    <submittedName>
        <fullName evidence="5">Luciferase-like, subgroup</fullName>
    </submittedName>
</protein>
<keyword evidence="3" id="KW-0560">Oxidoreductase</keyword>